<sequence>MAGKKKRAKSTGVLILGLAVLIGALTAGPGRAYGAGAIDTERKDCKITFTLDVEALEKAGELAGLETAAPGYEQYYGELAAWLKGSDAQGGTEAGEQEGDTAPGQEEGNVLEEPGEGSASGENAIQAELYRIAEVNAGGKYTLLAPWKTREALKGVETADADTTAGEWLEWAQAAAETALGTEQEDGSFLPPEGGRLLPDKSAEIRLGEDGKVQGAAEDLETGLYLVWVKPVDTDFYRYSFIPYLISLPNNYYNPEDADSSDVWIYGDDASGPVYVGLKPEREDRYGDLEIEKKLASYNETLKGASFVFEIRGVKDSALVYSDVVSLTFDGPGRESVKIEHIPAGAEVTVTEVYSGGSYSPVDGATVKTTVIQADSAGAKVVFENEYDGKLNGGGASVVNHFIYEKDETGKEDLKWEKLENSNGVTTR</sequence>
<evidence type="ECO:0000259" key="2">
    <source>
        <dbReference type="Pfam" id="PF19407"/>
    </source>
</evidence>
<evidence type="ECO:0000256" key="1">
    <source>
        <dbReference type="SAM" id="MobiDB-lite"/>
    </source>
</evidence>
<gene>
    <name evidence="3" type="ORF">AMURIS_01997</name>
</gene>
<protein>
    <recommendedName>
        <fullName evidence="2">DUF5979 domain-containing protein</fullName>
    </recommendedName>
</protein>
<dbReference type="OrthoDB" id="2064693at2"/>
<feature type="region of interest" description="Disordered" evidence="1">
    <location>
        <begin position="87"/>
        <end position="120"/>
    </location>
</feature>
<dbReference type="InterPro" id="IPR046022">
    <property type="entry name" value="DUF5979"/>
</dbReference>
<reference evidence="3 4" key="1">
    <citation type="submission" date="2018-01" db="EMBL/GenBank/DDBJ databases">
        <authorList>
            <person name="Gaut B.S."/>
            <person name="Morton B.R."/>
            <person name="Clegg M.T."/>
            <person name="Duvall M.R."/>
        </authorList>
    </citation>
    <scope>NUCLEOTIDE SEQUENCE [LARGE SCALE GENOMIC DNA]</scope>
    <source>
        <strain evidence="3">GP69</strain>
    </source>
</reference>
<feature type="domain" description="DUF5979" evidence="2">
    <location>
        <begin position="290"/>
        <end position="388"/>
    </location>
</feature>
<dbReference type="EMBL" id="OFSM01000009">
    <property type="protein sequence ID" value="SOY29282.1"/>
    <property type="molecule type" value="Genomic_DNA"/>
</dbReference>
<evidence type="ECO:0000313" key="4">
    <source>
        <dbReference type="Proteomes" id="UP000236311"/>
    </source>
</evidence>
<organism evidence="3 4">
    <name type="scientific">Acetatifactor muris</name>
    <dbReference type="NCBI Taxonomy" id="879566"/>
    <lineage>
        <taxon>Bacteria</taxon>
        <taxon>Bacillati</taxon>
        <taxon>Bacillota</taxon>
        <taxon>Clostridia</taxon>
        <taxon>Lachnospirales</taxon>
        <taxon>Lachnospiraceae</taxon>
        <taxon>Acetatifactor</taxon>
    </lineage>
</organism>
<dbReference type="Proteomes" id="UP000236311">
    <property type="component" value="Unassembled WGS sequence"/>
</dbReference>
<dbReference type="Pfam" id="PF19407">
    <property type="entry name" value="DUF5979"/>
    <property type="match status" value="1"/>
</dbReference>
<proteinExistence type="predicted"/>
<keyword evidence="4" id="KW-1185">Reference proteome</keyword>
<dbReference type="RefSeq" id="WP_103239390.1">
    <property type="nucleotide sequence ID" value="NZ_JANJZD010000009.1"/>
</dbReference>
<evidence type="ECO:0000313" key="3">
    <source>
        <dbReference type="EMBL" id="SOY29282.1"/>
    </source>
</evidence>
<name>A0A2K4ZFQ8_9FIRM</name>
<accession>A0A2K4ZFQ8</accession>
<dbReference type="AlphaFoldDB" id="A0A2K4ZFQ8"/>